<dbReference type="Gene3D" id="2.40.10.120">
    <property type="match status" value="1"/>
</dbReference>
<evidence type="ECO:0000256" key="3">
    <source>
        <dbReference type="PROSITE-ProRule" id="PRU00339"/>
    </source>
</evidence>
<accession>A0A174JU57</accession>
<name>A0A174JU57_9BACE</name>
<keyword evidence="1" id="KW-0677">Repeat</keyword>
<dbReference type="EMBL" id="CYZH01000023">
    <property type="protein sequence ID" value="CUP00529.1"/>
    <property type="molecule type" value="Genomic_DNA"/>
</dbReference>
<feature type="repeat" description="TPR" evidence="3">
    <location>
        <begin position="394"/>
        <end position="427"/>
    </location>
</feature>
<dbReference type="Pfam" id="PF13365">
    <property type="entry name" value="Trypsin_2"/>
    <property type="match status" value="1"/>
</dbReference>
<dbReference type="SUPFAM" id="SSF48452">
    <property type="entry name" value="TPR-like"/>
    <property type="match status" value="1"/>
</dbReference>
<dbReference type="InterPro" id="IPR019734">
    <property type="entry name" value="TPR_rpt"/>
</dbReference>
<protein>
    <submittedName>
        <fullName evidence="4">Peptidase S1 and S6 chymotrypsin/Hap</fullName>
    </submittedName>
</protein>
<dbReference type="SMART" id="SM00028">
    <property type="entry name" value="TPR"/>
    <property type="match status" value="4"/>
</dbReference>
<dbReference type="Proteomes" id="UP000095517">
    <property type="component" value="Unassembled WGS sequence"/>
</dbReference>
<dbReference type="PROSITE" id="PS50005">
    <property type="entry name" value="TPR"/>
    <property type="match status" value="1"/>
</dbReference>
<keyword evidence="2 3" id="KW-0802">TPR repeat</keyword>
<evidence type="ECO:0000313" key="4">
    <source>
        <dbReference type="EMBL" id="CUP00529.1"/>
    </source>
</evidence>
<evidence type="ECO:0000313" key="5">
    <source>
        <dbReference type="Proteomes" id="UP000095517"/>
    </source>
</evidence>
<dbReference type="Gene3D" id="1.25.40.10">
    <property type="entry name" value="Tetratricopeptide repeat domain"/>
    <property type="match status" value="2"/>
</dbReference>
<dbReference type="PROSITE" id="PS51257">
    <property type="entry name" value="PROKAR_LIPOPROTEIN"/>
    <property type="match status" value="1"/>
</dbReference>
<proteinExistence type="predicted"/>
<dbReference type="GO" id="GO:0006508">
    <property type="term" value="P:proteolysis"/>
    <property type="evidence" value="ECO:0007669"/>
    <property type="project" value="InterPro"/>
</dbReference>
<dbReference type="InterPro" id="IPR001940">
    <property type="entry name" value="Peptidase_S1C"/>
</dbReference>
<dbReference type="InterPro" id="IPR050498">
    <property type="entry name" value="Ycf3"/>
</dbReference>
<dbReference type="STRING" id="338188.ERS852397_03299"/>
<dbReference type="PANTHER" id="PTHR44858">
    <property type="entry name" value="TETRATRICOPEPTIDE REPEAT PROTEIN 6"/>
    <property type="match status" value="1"/>
</dbReference>
<organism evidence="4 5">
    <name type="scientific">Bacteroides finegoldii</name>
    <dbReference type="NCBI Taxonomy" id="338188"/>
    <lineage>
        <taxon>Bacteria</taxon>
        <taxon>Pseudomonadati</taxon>
        <taxon>Bacteroidota</taxon>
        <taxon>Bacteroidia</taxon>
        <taxon>Bacteroidales</taxon>
        <taxon>Bacteroidaceae</taxon>
        <taxon>Bacteroides</taxon>
    </lineage>
</organism>
<gene>
    <name evidence="4" type="primary">hhoA</name>
    <name evidence="4" type="ORF">ERS852397_03299</name>
</gene>
<dbReference type="PRINTS" id="PR00834">
    <property type="entry name" value="PROTEASES2C"/>
</dbReference>
<dbReference type="RefSeq" id="WP_055279701.1">
    <property type="nucleotide sequence ID" value="NZ_CABIXA010000023.1"/>
</dbReference>
<dbReference type="InterPro" id="IPR011990">
    <property type="entry name" value="TPR-like_helical_dom_sf"/>
</dbReference>
<dbReference type="SUPFAM" id="SSF50494">
    <property type="entry name" value="Trypsin-like serine proteases"/>
    <property type="match status" value="1"/>
</dbReference>
<dbReference type="GO" id="GO:0004252">
    <property type="term" value="F:serine-type endopeptidase activity"/>
    <property type="evidence" value="ECO:0007669"/>
    <property type="project" value="InterPro"/>
</dbReference>
<dbReference type="AlphaFoldDB" id="A0A174JU57"/>
<sequence length="547" mass="62083">MNKNIFLILGVILAFFSSCQKNLKDIIHDTESATFIIYTYDEYGAPLGSGSGFFIDSDGTGITNYHVLDGAVKAMLKTSDGKEYEIDKVLASDKKWDIIKFSIIALSNQKFPYLEFATKGTEQGDRVYNISSPLGLEKSVSDGIVASLRNDKQHGDIIQVTAPISPGSSGSALLNEKGEVFAVATFNRTGGQNLNFGVSINKERLTALTSNDFNRFNPKFNNKENFIILNIPNERNSEVVLNAIEFKDDVTIAYLSYTNLNLSMGEMYIWCEIDKGDDGFLIHDLDNDSKYYVTSSTIGVDKMNGTKVSLASNYKFKVFFPPIKSTLHKISITYGNTSRGWQFRNIDLDKYKSNFTVDMDSYQKEYAYSTMHEGNFNEAIDIFTSILNEKAEDIQSLNALGIISYVVDNNRDAESYFSQAIEYHPNNPIGYINRCHLYRSQKRNEEALQDITKAINLNNAQPDNYTQRAFIYMDMNMWDKAESDWTKALGTDDFKRDAMAYYNRAICRIYLNEKKVACEDIQIAYNLTNDTELEQELNDLWNKCGCY</sequence>
<dbReference type="InterPro" id="IPR009003">
    <property type="entry name" value="Peptidase_S1_PA"/>
</dbReference>
<evidence type="ECO:0000256" key="2">
    <source>
        <dbReference type="ARBA" id="ARBA00022803"/>
    </source>
</evidence>
<reference evidence="4 5" key="1">
    <citation type="submission" date="2015-09" db="EMBL/GenBank/DDBJ databases">
        <authorList>
            <consortium name="Pathogen Informatics"/>
        </authorList>
    </citation>
    <scope>NUCLEOTIDE SEQUENCE [LARGE SCALE GENOMIC DNA]</scope>
    <source>
        <strain evidence="4 5">2789STDY5608840</strain>
    </source>
</reference>
<dbReference type="PANTHER" id="PTHR44858:SF1">
    <property type="entry name" value="UDP-N-ACETYLGLUCOSAMINE--PEPTIDE N-ACETYLGLUCOSAMINYLTRANSFERASE SPINDLY-RELATED"/>
    <property type="match status" value="1"/>
</dbReference>
<evidence type="ECO:0000256" key="1">
    <source>
        <dbReference type="ARBA" id="ARBA00022737"/>
    </source>
</evidence>
<dbReference type="GeneID" id="69481545"/>